<sequence length="82" mass="8835">MLSSVATQPVSSTSQTSDSSSVPDFASIRVENAAGADFTCCEPRVLHDLGEYLKVYAREKPGTAALVCLGVGFVLGWRLRQW</sequence>
<evidence type="ECO:0000313" key="4">
    <source>
        <dbReference type="Proteomes" id="UP000315349"/>
    </source>
</evidence>
<dbReference type="EMBL" id="CP036299">
    <property type="protein sequence ID" value="QDV29301.1"/>
    <property type="molecule type" value="Genomic_DNA"/>
</dbReference>
<evidence type="ECO:0000256" key="1">
    <source>
        <dbReference type="SAM" id="MobiDB-lite"/>
    </source>
</evidence>
<keyword evidence="2" id="KW-0812">Transmembrane</keyword>
<dbReference type="AlphaFoldDB" id="A0A518GLG9"/>
<keyword evidence="2" id="KW-1133">Transmembrane helix</keyword>
<organism evidence="3 4">
    <name type="scientific">Planctopirus ephydatiae</name>
    <dbReference type="NCBI Taxonomy" id="2528019"/>
    <lineage>
        <taxon>Bacteria</taxon>
        <taxon>Pseudomonadati</taxon>
        <taxon>Planctomycetota</taxon>
        <taxon>Planctomycetia</taxon>
        <taxon>Planctomycetales</taxon>
        <taxon>Planctomycetaceae</taxon>
        <taxon>Planctopirus</taxon>
    </lineage>
</organism>
<gene>
    <name evidence="3" type="ORF">Spb1_11810</name>
</gene>
<dbReference type="RefSeq" id="WP_145296980.1">
    <property type="nucleotide sequence ID" value="NZ_CP036299.1"/>
</dbReference>
<reference evidence="3 4" key="1">
    <citation type="submission" date="2019-02" db="EMBL/GenBank/DDBJ databases">
        <title>Deep-cultivation of Planctomycetes and their phenomic and genomic characterization uncovers novel biology.</title>
        <authorList>
            <person name="Wiegand S."/>
            <person name="Jogler M."/>
            <person name="Boedeker C."/>
            <person name="Pinto D."/>
            <person name="Vollmers J."/>
            <person name="Rivas-Marin E."/>
            <person name="Kohn T."/>
            <person name="Peeters S.H."/>
            <person name="Heuer A."/>
            <person name="Rast P."/>
            <person name="Oberbeckmann S."/>
            <person name="Bunk B."/>
            <person name="Jeske O."/>
            <person name="Meyerdierks A."/>
            <person name="Storesund J.E."/>
            <person name="Kallscheuer N."/>
            <person name="Luecker S."/>
            <person name="Lage O.M."/>
            <person name="Pohl T."/>
            <person name="Merkel B.J."/>
            <person name="Hornburger P."/>
            <person name="Mueller R.-W."/>
            <person name="Bruemmer F."/>
            <person name="Labrenz M."/>
            <person name="Spormann A.M."/>
            <person name="Op den Camp H."/>
            <person name="Overmann J."/>
            <person name="Amann R."/>
            <person name="Jetten M.S.M."/>
            <person name="Mascher T."/>
            <person name="Medema M.H."/>
            <person name="Devos D.P."/>
            <person name="Kaster A.-K."/>
            <person name="Ovreas L."/>
            <person name="Rohde M."/>
            <person name="Galperin M.Y."/>
            <person name="Jogler C."/>
        </authorList>
    </citation>
    <scope>NUCLEOTIDE SEQUENCE [LARGE SCALE GENOMIC DNA]</scope>
    <source>
        <strain evidence="3 4">Spb1</strain>
    </source>
</reference>
<feature type="region of interest" description="Disordered" evidence="1">
    <location>
        <begin position="1"/>
        <end position="22"/>
    </location>
</feature>
<accession>A0A518GLG9</accession>
<evidence type="ECO:0000256" key="2">
    <source>
        <dbReference type="SAM" id="Phobius"/>
    </source>
</evidence>
<proteinExistence type="predicted"/>
<dbReference type="Proteomes" id="UP000315349">
    <property type="component" value="Chromosome"/>
</dbReference>
<protein>
    <submittedName>
        <fullName evidence="3">Uncharacterized protein</fullName>
    </submittedName>
</protein>
<dbReference type="OrthoDB" id="290375at2"/>
<evidence type="ECO:0000313" key="3">
    <source>
        <dbReference type="EMBL" id="QDV29301.1"/>
    </source>
</evidence>
<dbReference type="KEGG" id="peh:Spb1_11810"/>
<keyword evidence="4" id="KW-1185">Reference proteome</keyword>
<feature type="transmembrane region" description="Helical" evidence="2">
    <location>
        <begin position="62"/>
        <end position="79"/>
    </location>
</feature>
<keyword evidence="2" id="KW-0472">Membrane</keyword>
<name>A0A518GLG9_9PLAN</name>